<proteinExistence type="predicted"/>
<dbReference type="GeneID" id="35604560"/>
<evidence type="ECO:0000313" key="2">
    <source>
        <dbReference type="Proteomes" id="UP000225277"/>
    </source>
</evidence>
<sequence>MPIEQTLVKVYATWSLIIHDFRLFLFPNSTSGSDIYQFDEYPTEEDFRDRQVLERTDKLAKEKKAVLNSIHLLKTQKKIVQAGVVGVWDDVTQRVRDVLEEKGTDEDSVHHLLLEHHLLLKHHQPLRHPPPTSPCGILHRPASSFTSNSVYLLRCQRLQRAA</sequence>
<dbReference type="Proteomes" id="UP000225277">
    <property type="component" value="Unassembled WGS sequence"/>
</dbReference>
<protein>
    <submittedName>
        <fullName evidence="1">Uncharacterized protein</fullName>
    </submittedName>
</protein>
<gene>
    <name evidence="1" type="ORF">RCC_09489</name>
</gene>
<reference evidence="1 2" key="1">
    <citation type="submission" date="2016-03" db="EMBL/GenBank/DDBJ databases">
        <authorList>
            <person name="Ploux O."/>
        </authorList>
    </citation>
    <scope>NUCLEOTIDE SEQUENCE [LARGE SCALE GENOMIC DNA]</scope>
    <source>
        <strain evidence="1 2">URUG2</strain>
    </source>
</reference>
<accession>A0A2D3VDD8</accession>
<dbReference type="AlphaFoldDB" id="A0A2D3VDD8"/>
<dbReference type="RefSeq" id="XP_023630499.1">
    <property type="nucleotide sequence ID" value="XM_023774731.1"/>
</dbReference>
<organism evidence="1 2">
    <name type="scientific">Ramularia collo-cygni</name>
    <dbReference type="NCBI Taxonomy" id="112498"/>
    <lineage>
        <taxon>Eukaryota</taxon>
        <taxon>Fungi</taxon>
        <taxon>Dikarya</taxon>
        <taxon>Ascomycota</taxon>
        <taxon>Pezizomycotina</taxon>
        <taxon>Dothideomycetes</taxon>
        <taxon>Dothideomycetidae</taxon>
        <taxon>Mycosphaerellales</taxon>
        <taxon>Mycosphaerellaceae</taxon>
        <taxon>Ramularia</taxon>
    </lineage>
</organism>
<dbReference type="EMBL" id="FJUY01000018">
    <property type="protein sequence ID" value="CZT23775.1"/>
    <property type="molecule type" value="Genomic_DNA"/>
</dbReference>
<evidence type="ECO:0000313" key="1">
    <source>
        <dbReference type="EMBL" id="CZT23775.1"/>
    </source>
</evidence>
<keyword evidence="2" id="KW-1185">Reference proteome</keyword>
<name>A0A2D3VDD8_9PEZI</name>